<evidence type="ECO:0000313" key="1">
    <source>
        <dbReference type="EMBL" id="CAB0151218.1"/>
    </source>
</evidence>
<proteinExistence type="predicted"/>
<gene>
    <name evidence="1" type="ORF">PSI9734_01631</name>
</gene>
<dbReference type="AlphaFoldDB" id="A0A6S6WRZ7"/>
<name>A0A6S6WRZ7_9GAMM</name>
<sequence>MEASDVLMMELTRSVKAFLQVFHAALLVSLTIKRTKHDIKASHGVASADGI</sequence>
<dbReference type="EMBL" id="CADCXY010000003">
    <property type="protein sequence ID" value="CAB0151218.1"/>
    <property type="molecule type" value="Genomic_DNA"/>
</dbReference>
<evidence type="ECO:0000313" key="2">
    <source>
        <dbReference type="Proteomes" id="UP000481517"/>
    </source>
</evidence>
<keyword evidence="2" id="KW-1185">Reference proteome</keyword>
<protein>
    <submittedName>
        <fullName evidence="1">Uncharacterized protein</fullName>
    </submittedName>
</protein>
<accession>A0A6S6WRZ7</accession>
<dbReference type="Proteomes" id="UP000481517">
    <property type="component" value="Unassembled WGS sequence"/>
</dbReference>
<dbReference type="RefSeq" id="WP_173920602.1">
    <property type="nucleotide sequence ID" value="NZ_CADCXY010000003.1"/>
</dbReference>
<organism evidence="1 2">
    <name type="scientific">Pseudidiomarina piscicola</name>
    <dbReference type="NCBI Taxonomy" id="2614830"/>
    <lineage>
        <taxon>Bacteria</taxon>
        <taxon>Pseudomonadati</taxon>
        <taxon>Pseudomonadota</taxon>
        <taxon>Gammaproteobacteria</taxon>
        <taxon>Alteromonadales</taxon>
        <taxon>Idiomarinaceae</taxon>
        <taxon>Pseudidiomarina</taxon>
    </lineage>
</organism>
<reference evidence="1 2" key="1">
    <citation type="submission" date="2020-02" db="EMBL/GenBank/DDBJ databases">
        <authorList>
            <person name="Rodrigo-Torres L."/>
            <person name="Arahal R. D."/>
            <person name="Lucena T."/>
        </authorList>
    </citation>
    <scope>NUCLEOTIDE SEQUENCE [LARGE SCALE GENOMIC DNA]</scope>
    <source>
        <strain evidence="1 2">CECT 9734</strain>
    </source>
</reference>